<evidence type="ECO:0000256" key="6">
    <source>
        <dbReference type="ARBA" id="ARBA00022779"/>
    </source>
</evidence>
<keyword evidence="10" id="KW-1185">Reference proteome</keyword>
<dbReference type="PRINTS" id="PR00956">
    <property type="entry name" value="FLGMOTORFLIN"/>
</dbReference>
<dbReference type="Proteomes" id="UP001430065">
    <property type="component" value="Unassembled WGS sequence"/>
</dbReference>
<dbReference type="RefSeq" id="WP_204635364.1">
    <property type="nucleotide sequence ID" value="NZ_JADIKC010000003.1"/>
</dbReference>
<dbReference type="SUPFAM" id="SSF101801">
    <property type="entry name" value="Surface presentation of antigens (SPOA)"/>
    <property type="match status" value="1"/>
</dbReference>
<dbReference type="Gene3D" id="2.30.330.10">
    <property type="entry name" value="SpoA-like"/>
    <property type="match status" value="1"/>
</dbReference>
<proteinExistence type="inferred from homology"/>
<name>A0ABS2JQ02_9GAMM</name>
<dbReference type="PANTHER" id="PTHR43484:SF1">
    <property type="entry name" value="FLAGELLAR MOTOR SWITCH PROTEIN FLIN"/>
    <property type="match status" value="1"/>
</dbReference>
<evidence type="ECO:0000259" key="8">
    <source>
        <dbReference type="Pfam" id="PF01052"/>
    </source>
</evidence>
<evidence type="ECO:0000256" key="4">
    <source>
        <dbReference type="ARBA" id="ARBA00022475"/>
    </source>
</evidence>
<evidence type="ECO:0000256" key="1">
    <source>
        <dbReference type="ARBA" id="ARBA00004413"/>
    </source>
</evidence>
<protein>
    <recommendedName>
        <fullName evidence="3">Flagellar motor switch protein FliN</fullName>
    </recommendedName>
</protein>
<dbReference type="InterPro" id="IPR001172">
    <property type="entry name" value="FliN_T3SS_HrcQb"/>
</dbReference>
<keyword evidence="5" id="KW-0145">Chemotaxis</keyword>
<keyword evidence="9" id="KW-0966">Cell projection</keyword>
<keyword evidence="4" id="KW-1003">Cell membrane</keyword>
<sequence>MNDLVVAPIELEEATDSVAGSGALFHRDLSMLGHVNVKLDVHLGNAEVSVDRLFSMAKGETLVLDASLDAPVILQLDGKPIARGQLLAVGDHFGLKITEIL</sequence>
<keyword evidence="6" id="KW-0283">Flagellar rotation</keyword>
<evidence type="ECO:0000256" key="7">
    <source>
        <dbReference type="ARBA" id="ARBA00023136"/>
    </source>
</evidence>
<evidence type="ECO:0000256" key="3">
    <source>
        <dbReference type="ARBA" id="ARBA00021897"/>
    </source>
</evidence>
<dbReference type="InterPro" id="IPR001543">
    <property type="entry name" value="FliN-like_C"/>
</dbReference>
<evidence type="ECO:0000256" key="2">
    <source>
        <dbReference type="ARBA" id="ARBA00009226"/>
    </source>
</evidence>
<dbReference type="PANTHER" id="PTHR43484">
    <property type="match status" value="1"/>
</dbReference>
<keyword evidence="7" id="KW-0472">Membrane</keyword>
<organism evidence="9 10">
    <name type="scientific">Dyella kyungheensis</name>
    <dbReference type="NCBI Taxonomy" id="1242174"/>
    <lineage>
        <taxon>Bacteria</taxon>
        <taxon>Pseudomonadati</taxon>
        <taxon>Pseudomonadota</taxon>
        <taxon>Gammaproteobacteria</taxon>
        <taxon>Lysobacterales</taxon>
        <taxon>Rhodanobacteraceae</taxon>
        <taxon>Dyella</taxon>
    </lineage>
</organism>
<evidence type="ECO:0000313" key="10">
    <source>
        <dbReference type="Proteomes" id="UP001430065"/>
    </source>
</evidence>
<gene>
    <name evidence="9" type="ORF">ISP20_07130</name>
</gene>
<dbReference type="Pfam" id="PF01052">
    <property type="entry name" value="FliMN_C"/>
    <property type="match status" value="1"/>
</dbReference>
<keyword evidence="9" id="KW-0969">Cilium</keyword>
<feature type="domain" description="Flagellar motor switch protein FliN-like C-terminal" evidence="8">
    <location>
        <begin position="32"/>
        <end position="101"/>
    </location>
</feature>
<evidence type="ECO:0000313" key="9">
    <source>
        <dbReference type="EMBL" id="MBM7120931.1"/>
    </source>
</evidence>
<keyword evidence="9" id="KW-0282">Flagellum</keyword>
<comment type="similarity">
    <text evidence="2">Belongs to the FliN/MopA/SpaO family.</text>
</comment>
<reference evidence="9 10" key="1">
    <citation type="submission" date="2020-10" db="EMBL/GenBank/DDBJ databases">
        <title>Phylogeny of dyella-like bacteria.</title>
        <authorList>
            <person name="Fu J."/>
        </authorList>
    </citation>
    <scope>NUCLEOTIDE SEQUENCE [LARGE SCALE GENOMIC DNA]</scope>
    <source>
        <strain evidence="9 10">THG-B117</strain>
    </source>
</reference>
<dbReference type="InterPro" id="IPR036429">
    <property type="entry name" value="SpoA-like_sf"/>
</dbReference>
<comment type="subcellular location">
    <subcellularLocation>
        <location evidence="1">Cell membrane</location>
        <topology evidence="1">Peripheral membrane protein</topology>
        <orientation evidence="1">Cytoplasmic side</orientation>
    </subcellularLocation>
</comment>
<accession>A0ABS2JQ02</accession>
<dbReference type="EMBL" id="JADIKC010000003">
    <property type="protein sequence ID" value="MBM7120931.1"/>
    <property type="molecule type" value="Genomic_DNA"/>
</dbReference>
<comment type="caution">
    <text evidence="9">The sequence shown here is derived from an EMBL/GenBank/DDBJ whole genome shotgun (WGS) entry which is preliminary data.</text>
</comment>
<dbReference type="InterPro" id="IPR051469">
    <property type="entry name" value="FliN/MopA/SpaO"/>
</dbReference>
<evidence type="ECO:0000256" key="5">
    <source>
        <dbReference type="ARBA" id="ARBA00022500"/>
    </source>
</evidence>